<comment type="similarity">
    <text evidence="1">Belongs to the glycosyl hydrolase 2 family.</text>
</comment>
<dbReference type="PANTHER" id="PTHR42732">
    <property type="entry name" value="BETA-GALACTOSIDASE"/>
    <property type="match status" value="1"/>
</dbReference>
<dbReference type="EMBL" id="CP138858">
    <property type="protein sequence ID" value="WPJ96932.1"/>
    <property type="molecule type" value="Genomic_DNA"/>
</dbReference>
<evidence type="ECO:0000256" key="3">
    <source>
        <dbReference type="ARBA" id="ARBA00023295"/>
    </source>
</evidence>
<reference evidence="6 7" key="1">
    <citation type="submission" date="2023-11" db="EMBL/GenBank/DDBJ databases">
        <title>Coraliomargarita sp. nov., isolated from marine algae.</title>
        <authorList>
            <person name="Lee J.K."/>
            <person name="Baek J.H."/>
            <person name="Kim J.M."/>
            <person name="Choi D.G."/>
            <person name="Jeon C.O."/>
        </authorList>
    </citation>
    <scope>NUCLEOTIDE SEQUENCE [LARGE SCALE GENOMIC DNA]</scope>
    <source>
        <strain evidence="6 7">J2-16</strain>
    </source>
</reference>
<dbReference type="Gene3D" id="2.60.120.260">
    <property type="entry name" value="Galactose-binding domain-like"/>
    <property type="match status" value="1"/>
</dbReference>
<dbReference type="InterPro" id="IPR051913">
    <property type="entry name" value="GH2_Domain-Containing"/>
</dbReference>
<dbReference type="Proteomes" id="UP001324993">
    <property type="component" value="Chromosome"/>
</dbReference>
<keyword evidence="3" id="KW-0326">Glycosidase</keyword>
<protein>
    <submittedName>
        <fullName evidence="6">Glycoside hydrolase family 2 TIM barrel-domain containing protein</fullName>
    </submittedName>
</protein>
<proteinExistence type="inferred from homology"/>
<name>A0ABZ0RLH6_9BACT</name>
<dbReference type="PANTHER" id="PTHR42732:SF1">
    <property type="entry name" value="BETA-MANNOSIDASE"/>
    <property type="match status" value="1"/>
</dbReference>
<dbReference type="InterPro" id="IPR006101">
    <property type="entry name" value="Glyco_hydro_2"/>
</dbReference>
<evidence type="ECO:0000256" key="2">
    <source>
        <dbReference type="ARBA" id="ARBA00022801"/>
    </source>
</evidence>
<sequence length="559" mass="63569">MSCLDGIWDFLFLGDVDLDACAPESLRDWTKTGVPSAFDATPDLAGKRGVAAYRRRLSIPAGHSAKLSFGAVSMRCRVFVDGVCLREHACGYAPFGLELEASDDSERELVLLVDNRFDFEHTPMHEPYFDFYQYGGILRSVMLQVFPDTKPSIDWVKVAPTERYRDGEVSLHIGLRGAVSDSMTLLIAWDHGNEQSYTGTIIDGEITLTARVPNPSLWSPESPLLHAVHVRIKDESHASGSQQARFGLRWIEAREGALWLNGEQLQLRGYNRHEWHPNFGPCTPPLQMLNDLQHLRDLGCNFIRGSHYPQDQRFLDLCDELGFLVWEENLGWGQRERTLTNETFRAQHLESLRAMVHASYNHPCVIIWGFLNEAGSDQPYARPIIEESAVELRQLDATRLVSFASMYALTDICFDLVDLIAINIYPGWYDCDDVEDPLALIAPYMQKCFDHFSSDAYADKPVIISEIGAEGLYGWHEPHHDFYTEAYQANYLRIACQEALEHPRSSGIALWHFSDARTYGTGRSIKRPRTFNNKGTLDEYRRPKLAYQAVRDVFNAYTS</sequence>
<dbReference type="RefSeq" id="WP_319833789.1">
    <property type="nucleotide sequence ID" value="NZ_CP138858.1"/>
</dbReference>
<feature type="domain" description="Glycoside hydrolase family 2 catalytic" evidence="5">
    <location>
        <begin position="252"/>
        <end position="554"/>
    </location>
</feature>
<evidence type="ECO:0000259" key="5">
    <source>
        <dbReference type="Pfam" id="PF02836"/>
    </source>
</evidence>
<gene>
    <name evidence="6" type="ORF">SH580_04325</name>
</gene>
<dbReference type="PRINTS" id="PR00132">
    <property type="entry name" value="GLHYDRLASE2"/>
</dbReference>
<dbReference type="Gene3D" id="2.60.40.10">
    <property type="entry name" value="Immunoglobulins"/>
    <property type="match status" value="1"/>
</dbReference>
<keyword evidence="7" id="KW-1185">Reference proteome</keyword>
<feature type="domain" description="Glycoside hydrolase family 2 immunoglobulin-like beta-sandwich" evidence="4">
    <location>
        <begin position="153"/>
        <end position="249"/>
    </location>
</feature>
<dbReference type="SUPFAM" id="SSF49785">
    <property type="entry name" value="Galactose-binding domain-like"/>
    <property type="match status" value="1"/>
</dbReference>
<dbReference type="Pfam" id="PF00703">
    <property type="entry name" value="Glyco_hydro_2"/>
    <property type="match status" value="1"/>
</dbReference>
<dbReference type="InterPro" id="IPR017853">
    <property type="entry name" value="GH"/>
</dbReference>
<dbReference type="SUPFAM" id="SSF49303">
    <property type="entry name" value="beta-Galactosidase/glucuronidase domain"/>
    <property type="match status" value="1"/>
</dbReference>
<evidence type="ECO:0000256" key="1">
    <source>
        <dbReference type="ARBA" id="ARBA00007401"/>
    </source>
</evidence>
<evidence type="ECO:0000313" key="6">
    <source>
        <dbReference type="EMBL" id="WPJ96932.1"/>
    </source>
</evidence>
<dbReference type="InterPro" id="IPR006103">
    <property type="entry name" value="Glyco_hydro_2_cat"/>
</dbReference>
<dbReference type="InterPro" id="IPR036156">
    <property type="entry name" value="Beta-gal/glucu_dom_sf"/>
</dbReference>
<dbReference type="InterPro" id="IPR008979">
    <property type="entry name" value="Galactose-bd-like_sf"/>
</dbReference>
<evidence type="ECO:0000259" key="4">
    <source>
        <dbReference type="Pfam" id="PF00703"/>
    </source>
</evidence>
<accession>A0ABZ0RLH6</accession>
<dbReference type="InterPro" id="IPR006102">
    <property type="entry name" value="Ig-like_GH2"/>
</dbReference>
<dbReference type="Pfam" id="PF02836">
    <property type="entry name" value="Glyco_hydro_2_C"/>
    <property type="match status" value="1"/>
</dbReference>
<organism evidence="6 7">
    <name type="scientific">Coraliomargarita algicola</name>
    <dbReference type="NCBI Taxonomy" id="3092156"/>
    <lineage>
        <taxon>Bacteria</taxon>
        <taxon>Pseudomonadati</taxon>
        <taxon>Verrucomicrobiota</taxon>
        <taxon>Opitutia</taxon>
        <taxon>Puniceicoccales</taxon>
        <taxon>Coraliomargaritaceae</taxon>
        <taxon>Coraliomargarita</taxon>
    </lineage>
</organism>
<dbReference type="SUPFAM" id="SSF51445">
    <property type="entry name" value="(Trans)glycosidases"/>
    <property type="match status" value="1"/>
</dbReference>
<keyword evidence="2 6" id="KW-0378">Hydrolase</keyword>
<dbReference type="InterPro" id="IPR013783">
    <property type="entry name" value="Ig-like_fold"/>
</dbReference>
<dbReference type="GO" id="GO:0016787">
    <property type="term" value="F:hydrolase activity"/>
    <property type="evidence" value="ECO:0007669"/>
    <property type="project" value="UniProtKB-KW"/>
</dbReference>
<evidence type="ECO:0000313" key="7">
    <source>
        <dbReference type="Proteomes" id="UP001324993"/>
    </source>
</evidence>
<dbReference type="Gene3D" id="3.20.20.80">
    <property type="entry name" value="Glycosidases"/>
    <property type="match status" value="1"/>
</dbReference>